<dbReference type="EMBL" id="JABWTA010000001">
    <property type="protein sequence ID" value="NVE93493.1"/>
    <property type="molecule type" value="Genomic_DNA"/>
</dbReference>
<comment type="similarity">
    <text evidence="1">Belongs to the GST superfamily.</text>
</comment>
<dbReference type="InterPro" id="IPR036282">
    <property type="entry name" value="Glutathione-S-Trfase_C_sf"/>
</dbReference>
<evidence type="ECO:0000313" key="4">
    <source>
        <dbReference type="EMBL" id="NVE93493.1"/>
    </source>
</evidence>
<dbReference type="Gene3D" id="1.20.1050.10">
    <property type="match status" value="1"/>
</dbReference>
<dbReference type="InterPro" id="IPR004046">
    <property type="entry name" value="GST_C"/>
</dbReference>
<sequence length="228" mass="26017">MIDFYFWPTPNGHKISIALEEFELDYVTQPINILTGEQHAPDFIAISPNNRVPAIVDYDGPDGRPHTVFESGAILLYLAQKTGKFWPDDPVQRSIITQWVFFQCANIGPMFGQCGHFRGYAAEEVPYAIERYSGETKRLYGLIDRELAKKPWIAGDEYSLADMATYPWMDARQQKLHGIDISAFPNVAAWIEKCETRPGVQRGMALLKTDMKVGDPTEETRKAFFFRE</sequence>
<dbReference type="RefSeq" id="WP_176271857.1">
    <property type="nucleotide sequence ID" value="NZ_JABWTA010000001.1"/>
</dbReference>
<organism evidence="4 5">
    <name type="scientific">Altererythrobacter lutimaris</name>
    <dbReference type="NCBI Taxonomy" id="2743979"/>
    <lineage>
        <taxon>Bacteria</taxon>
        <taxon>Pseudomonadati</taxon>
        <taxon>Pseudomonadota</taxon>
        <taxon>Alphaproteobacteria</taxon>
        <taxon>Sphingomonadales</taxon>
        <taxon>Erythrobacteraceae</taxon>
        <taxon>Altererythrobacter</taxon>
    </lineage>
</organism>
<comment type="caution">
    <text evidence="4">The sequence shown here is derived from an EMBL/GenBank/DDBJ whole genome shotgun (WGS) entry which is preliminary data.</text>
</comment>
<dbReference type="InterPro" id="IPR004045">
    <property type="entry name" value="Glutathione_S-Trfase_N"/>
</dbReference>
<dbReference type="InterPro" id="IPR040079">
    <property type="entry name" value="Glutathione_S-Trfase"/>
</dbReference>
<dbReference type="AlphaFoldDB" id="A0A850H6N5"/>
<dbReference type="GO" id="GO:0016740">
    <property type="term" value="F:transferase activity"/>
    <property type="evidence" value="ECO:0007669"/>
    <property type="project" value="UniProtKB-KW"/>
</dbReference>
<evidence type="ECO:0000313" key="5">
    <source>
        <dbReference type="Proteomes" id="UP000546031"/>
    </source>
</evidence>
<dbReference type="PROSITE" id="PS50405">
    <property type="entry name" value="GST_CTER"/>
    <property type="match status" value="1"/>
</dbReference>
<gene>
    <name evidence="4" type="ORF">HUO12_01125</name>
</gene>
<name>A0A850H6N5_9SPHN</name>
<dbReference type="Pfam" id="PF00043">
    <property type="entry name" value="GST_C"/>
    <property type="match status" value="1"/>
</dbReference>
<dbReference type="PROSITE" id="PS50404">
    <property type="entry name" value="GST_NTER"/>
    <property type="match status" value="1"/>
</dbReference>
<evidence type="ECO:0000259" key="2">
    <source>
        <dbReference type="PROSITE" id="PS50404"/>
    </source>
</evidence>
<dbReference type="PANTHER" id="PTHR44051:SF19">
    <property type="entry name" value="DISULFIDE-BOND OXIDOREDUCTASE YFCG"/>
    <property type="match status" value="1"/>
</dbReference>
<reference evidence="4 5" key="1">
    <citation type="submission" date="2020-06" db="EMBL/GenBank/DDBJ databases">
        <title>Altererythrobacter lutimaris sp. nov., a marine bacterium isolated from a tidal flat.</title>
        <authorList>
            <person name="Kim D."/>
            <person name="Yoo Y."/>
            <person name="Kim J.-J."/>
        </authorList>
    </citation>
    <scope>NUCLEOTIDE SEQUENCE [LARGE SCALE GENOMIC DNA]</scope>
    <source>
        <strain evidence="4 5">JGD-16</strain>
    </source>
</reference>
<feature type="domain" description="GST N-terminal" evidence="2">
    <location>
        <begin position="1"/>
        <end position="86"/>
    </location>
</feature>
<keyword evidence="5" id="KW-1185">Reference proteome</keyword>
<protein>
    <submittedName>
        <fullName evidence="4">Glutathione S-transferase N-terminal domain-containing protein</fullName>
    </submittedName>
</protein>
<accession>A0A850H6N5</accession>
<feature type="domain" description="GST C-terminal" evidence="3">
    <location>
        <begin position="89"/>
        <end position="224"/>
    </location>
</feature>
<dbReference type="Pfam" id="PF02798">
    <property type="entry name" value="GST_N"/>
    <property type="match status" value="1"/>
</dbReference>
<dbReference type="PANTHER" id="PTHR44051">
    <property type="entry name" value="GLUTATHIONE S-TRANSFERASE-RELATED"/>
    <property type="match status" value="1"/>
</dbReference>
<proteinExistence type="inferred from homology"/>
<dbReference type="SFLD" id="SFLDG00358">
    <property type="entry name" value="Main_(cytGST)"/>
    <property type="match status" value="1"/>
</dbReference>
<dbReference type="SFLD" id="SFLDS00019">
    <property type="entry name" value="Glutathione_Transferase_(cytos"/>
    <property type="match status" value="1"/>
</dbReference>
<dbReference type="Proteomes" id="UP000546031">
    <property type="component" value="Unassembled WGS sequence"/>
</dbReference>
<dbReference type="SUPFAM" id="SSF52833">
    <property type="entry name" value="Thioredoxin-like"/>
    <property type="match status" value="1"/>
</dbReference>
<dbReference type="SUPFAM" id="SSF47616">
    <property type="entry name" value="GST C-terminal domain-like"/>
    <property type="match status" value="1"/>
</dbReference>
<evidence type="ECO:0000256" key="1">
    <source>
        <dbReference type="RuleBase" id="RU003494"/>
    </source>
</evidence>
<evidence type="ECO:0000259" key="3">
    <source>
        <dbReference type="PROSITE" id="PS50405"/>
    </source>
</evidence>
<dbReference type="InterPro" id="IPR010987">
    <property type="entry name" value="Glutathione-S-Trfase_C-like"/>
</dbReference>
<dbReference type="CDD" id="cd03048">
    <property type="entry name" value="GST_N_Ure2p_like"/>
    <property type="match status" value="1"/>
</dbReference>
<dbReference type="Gene3D" id="3.40.30.10">
    <property type="entry name" value="Glutaredoxin"/>
    <property type="match status" value="1"/>
</dbReference>
<dbReference type="SFLD" id="SFLDG01151">
    <property type="entry name" value="Main.2:_Nu-like"/>
    <property type="match status" value="1"/>
</dbReference>
<keyword evidence="4" id="KW-0808">Transferase</keyword>
<dbReference type="InterPro" id="IPR036249">
    <property type="entry name" value="Thioredoxin-like_sf"/>
</dbReference>